<dbReference type="InterPro" id="IPR003594">
    <property type="entry name" value="HATPase_dom"/>
</dbReference>
<comment type="caution">
    <text evidence="3">The sequence shown here is derived from an EMBL/GenBank/DDBJ whole genome shotgun (WGS) entry which is preliminary data.</text>
</comment>
<keyword evidence="1" id="KW-0418">Kinase</keyword>
<dbReference type="PANTHER" id="PTHR35526">
    <property type="entry name" value="ANTI-SIGMA-F FACTOR RSBW-RELATED"/>
    <property type="match status" value="1"/>
</dbReference>
<accession>A0ABV3DJJ0</accession>
<keyword evidence="3" id="KW-0067">ATP-binding</keyword>
<dbReference type="Gene3D" id="3.30.565.10">
    <property type="entry name" value="Histidine kinase-like ATPase, C-terminal domain"/>
    <property type="match status" value="1"/>
</dbReference>
<dbReference type="Pfam" id="PF13581">
    <property type="entry name" value="HATPase_c_2"/>
    <property type="match status" value="1"/>
</dbReference>
<keyword evidence="3" id="KW-0547">Nucleotide-binding</keyword>
<evidence type="ECO:0000313" key="3">
    <source>
        <dbReference type="EMBL" id="MEU8135846.1"/>
    </source>
</evidence>
<dbReference type="InterPro" id="IPR036890">
    <property type="entry name" value="HATPase_C_sf"/>
</dbReference>
<protein>
    <submittedName>
        <fullName evidence="3">ATP-binding protein</fullName>
    </submittedName>
</protein>
<dbReference type="SUPFAM" id="SSF55874">
    <property type="entry name" value="ATPase domain of HSP90 chaperone/DNA topoisomerase II/histidine kinase"/>
    <property type="match status" value="1"/>
</dbReference>
<name>A0ABV3DJJ0_9ACTN</name>
<reference evidence="3 4" key="1">
    <citation type="submission" date="2024-06" db="EMBL/GenBank/DDBJ databases">
        <title>The Natural Products Discovery Center: Release of the First 8490 Sequenced Strains for Exploring Actinobacteria Biosynthetic Diversity.</title>
        <authorList>
            <person name="Kalkreuter E."/>
            <person name="Kautsar S.A."/>
            <person name="Yang D."/>
            <person name="Bader C.D."/>
            <person name="Teijaro C.N."/>
            <person name="Fluegel L."/>
            <person name="Davis C.M."/>
            <person name="Simpson J.R."/>
            <person name="Lauterbach L."/>
            <person name="Steele A.D."/>
            <person name="Gui C."/>
            <person name="Meng S."/>
            <person name="Li G."/>
            <person name="Viehrig K."/>
            <person name="Ye F."/>
            <person name="Su P."/>
            <person name="Kiefer A.F."/>
            <person name="Nichols A."/>
            <person name="Cepeda A.J."/>
            <person name="Yan W."/>
            <person name="Fan B."/>
            <person name="Jiang Y."/>
            <person name="Adhikari A."/>
            <person name="Zheng C.-J."/>
            <person name="Schuster L."/>
            <person name="Cowan T.M."/>
            <person name="Smanski M.J."/>
            <person name="Chevrette M.G."/>
            <person name="De Carvalho L.P.S."/>
            <person name="Shen B."/>
        </authorList>
    </citation>
    <scope>NUCLEOTIDE SEQUENCE [LARGE SCALE GENOMIC DNA]</scope>
    <source>
        <strain evidence="3 4">NPDC048946</strain>
    </source>
</reference>
<feature type="domain" description="Histidine kinase/HSP90-like ATPase" evidence="2">
    <location>
        <begin position="16"/>
        <end position="124"/>
    </location>
</feature>
<evidence type="ECO:0000256" key="1">
    <source>
        <dbReference type="ARBA" id="ARBA00022527"/>
    </source>
</evidence>
<sequence>MTALRDATPACRFQIPPHNAAVPQARHAVIDVATGWGLPPHHERADTLRLVVSELVTNAVKHAGMLSPQIDVILHLTDTGCIQIGVHDRHPFRPKALLETVDDDSGRGLHIVKYLVDECGGTAGIEPDPDLGGKTVWVTVPLPH</sequence>
<dbReference type="GO" id="GO:0005524">
    <property type="term" value="F:ATP binding"/>
    <property type="evidence" value="ECO:0007669"/>
    <property type="project" value="UniProtKB-KW"/>
</dbReference>
<dbReference type="CDD" id="cd16936">
    <property type="entry name" value="HATPase_RsbW-like"/>
    <property type="match status" value="1"/>
</dbReference>
<organism evidence="3 4">
    <name type="scientific">Streptodolium elevatio</name>
    <dbReference type="NCBI Taxonomy" id="3157996"/>
    <lineage>
        <taxon>Bacteria</taxon>
        <taxon>Bacillati</taxon>
        <taxon>Actinomycetota</taxon>
        <taxon>Actinomycetes</taxon>
        <taxon>Kitasatosporales</taxon>
        <taxon>Streptomycetaceae</taxon>
        <taxon>Streptodolium</taxon>
    </lineage>
</organism>
<keyword evidence="1" id="KW-0808">Transferase</keyword>
<dbReference type="EMBL" id="JBEZFP010000051">
    <property type="protein sequence ID" value="MEU8135846.1"/>
    <property type="molecule type" value="Genomic_DNA"/>
</dbReference>
<dbReference type="InterPro" id="IPR050267">
    <property type="entry name" value="Anti-sigma-factor_SerPK"/>
</dbReference>
<dbReference type="Proteomes" id="UP001551482">
    <property type="component" value="Unassembled WGS sequence"/>
</dbReference>
<keyword evidence="4" id="KW-1185">Reference proteome</keyword>
<dbReference type="PANTHER" id="PTHR35526:SF3">
    <property type="entry name" value="ANTI-SIGMA-F FACTOR RSBW"/>
    <property type="match status" value="1"/>
</dbReference>
<dbReference type="RefSeq" id="WP_358355913.1">
    <property type="nucleotide sequence ID" value="NZ_JBEZFP010000051.1"/>
</dbReference>
<keyword evidence="1" id="KW-0723">Serine/threonine-protein kinase</keyword>
<evidence type="ECO:0000259" key="2">
    <source>
        <dbReference type="Pfam" id="PF13581"/>
    </source>
</evidence>
<gene>
    <name evidence="3" type="ORF">AB0C36_20300</name>
</gene>
<evidence type="ECO:0000313" key="4">
    <source>
        <dbReference type="Proteomes" id="UP001551482"/>
    </source>
</evidence>
<proteinExistence type="predicted"/>